<feature type="compositionally biased region" description="Basic and acidic residues" evidence="1">
    <location>
        <begin position="156"/>
        <end position="174"/>
    </location>
</feature>
<dbReference type="EMBL" id="BOPV01000001">
    <property type="protein sequence ID" value="GIL40781.1"/>
    <property type="molecule type" value="Genomic_DNA"/>
</dbReference>
<feature type="compositionally biased region" description="Polar residues" evidence="1">
    <location>
        <begin position="190"/>
        <end position="202"/>
    </location>
</feature>
<protein>
    <recommendedName>
        <fullName evidence="5">17 kDa surface antigen</fullName>
    </recommendedName>
</protein>
<evidence type="ECO:0008006" key="5">
    <source>
        <dbReference type="Google" id="ProtNLM"/>
    </source>
</evidence>
<proteinExistence type="predicted"/>
<keyword evidence="4" id="KW-1185">Reference proteome</keyword>
<feature type="chain" id="PRO_5035807039" description="17 kDa surface antigen" evidence="2">
    <location>
        <begin position="19"/>
        <end position="202"/>
    </location>
</feature>
<dbReference type="AlphaFoldDB" id="A0A8S8XFM5"/>
<accession>A0A8S8XFM5</accession>
<sequence length="202" mass="20597">MFRPTQVLLILAVPLVLAGCARDFSPNTYGTQAVQQANKVNQGVVIGVRKVDIKGDAATGAATGAAAGGIVGSNIGKGTASALSTLAGTVSGGLIGATAQQTAENTWGYEYIVKRGNGDLLSVTQHDEKPLAIGTRVLLIEGAQARIVQDYTVPVEEPKPEGKPEEKKPEEKPAEQPAPAAAPAAPAATSEHQQQPAAPTGS</sequence>
<feature type="compositionally biased region" description="Low complexity" evidence="1">
    <location>
        <begin position="175"/>
        <end position="188"/>
    </location>
</feature>
<reference evidence="3" key="1">
    <citation type="submission" date="2021-02" db="EMBL/GenBank/DDBJ databases">
        <title>Genome sequence of Rhodospirillales sp. strain TMPK1 isolated from soil.</title>
        <authorList>
            <person name="Nakai R."/>
            <person name="Kusada H."/>
            <person name="Tamaki H."/>
        </authorList>
    </citation>
    <scope>NUCLEOTIDE SEQUENCE</scope>
    <source>
        <strain evidence="3">TMPK1</strain>
    </source>
</reference>
<evidence type="ECO:0000256" key="2">
    <source>
        <dbReference type="SAM" id="SignalP"/>
    </source>
</evidence>
<dbReference type="Proteomes" id="UP000681075">
    <property type="component" value="Unassembled WGS sequence"/>
</dbReference>
<name>A0A8S8XFM5_9PROT</name>
<gene>
    <name evidence="3" type="ORF">TMPK1_30180</name>
</gene>
<comment type="caution">
    <text evidence="3">The sequence shown here is derived from an EMBL/GenBank/DDBJ whole genome shotgun (WGS) entry which is preliminary data.</text>
</comment>
<feature type="region of interest" description="Disordered" evidence="1">
    <location>
        <begin position="151"/>
        <end position="202"/>
    </location>
</feature>
<keyword evidence="2" id="KW-0732">Signal</keyword>
<dbReference type="RefSeq" id="WP_420243977.1">
    <property type="nucleotide sequence ID" value="NZ_BOPV01000001.1"/>
</dbReference>
<evidence type="ECO:0000256" key="1">
    <source>
        <dbReference type="SAM" id="MobiDB-lite"/>
    </source>
</evidence>
<dbReference type="PROSITE" id="PS51257">
    <property type="entry name" value="PROKAR_LIPOPROTEIN"/>
    <property type="match status" value="1"/>
</dbReference>
<organism evidence="3 4">
    <name type="scientific">Roseiterribacter gracilis</name>
    <dbReference type="NCBI Taxonomy" id="2812848"/>
    <lineage>
        <taxon>Bacteria</taxon>
        <taxon>Pseudomonadati</taxon>
        <taxon>Pseudomonadota</taxon>
        <taxon>Alphaproteobacteria</taxon>
        <taxon>Rhodospirillales</taxon>
        <taxon>Roseiterribacteraceae</taxon>
        <taxon>Roseiterribacter</taxon>
    </lineage>
</organism>
<evidence type="ECO:0000313" key="3">
    <source>
        <dbReference type="EMBL" id="GIL40781.1"/>
    </source>
</evidence>
<feature type="signal peptide" evidence="2">
    <location>
        <begin position="1"/>
        <end position="18"/>
    </location>
</feature>
<evidence type="ECO:0000313" key="4">
    <source>
        <dbReference type="Proteomes" id="UP000681075"/>
    </source>
</evidence>